<dbReference type="GO" id="GO:0003677">
    <property type="term" value="F:DNA binding"/>
    <property type="evidence" value="ECO:0007669"/>
    <property type="project" value="UniProtKB-KW"/>
</dbReference>
<keyword evidence="6" id="KW-0493">Microtubule</keyword>
<dbReference type="GO" id="GO:0000281">
    <property type="term" value="P:mitotic cytokinesis"/>
    <property type="evidence" value="ECO:0007669"/>
    <property type="project" value="InterPro"/>
</dbReference>
<organism evidence="13 14">
    <name type="scientific">Phascolarctos cinereus</name>
    <name type="common">Koala</name>
    <dbReference type="NCBI Taxonomy" id="38626"/>
    <lineage>
        <taxon>Eukaryota</taxon>
        <taxon>Metazoa</taxon>
        <taxon>Chordata</taxon>
        <taxon>Craniata</taxon>
        <taxon>Vertebrata</taxon>
        <taxon>Euteleostomi</taxon>
        <taxon>Mammalia</taxon>
        <taxon>Metatheria</taxon>
        <taxon>Diprotodontia</taxon>
        <taxon>Phascolarctidae</taxon>
        <taxon>Phascolarctos</taxon>
    </lineage>
</organism>
<dbReference type="PANTHER" id="PTHR15874:SF1">
    <property type="entry name" value="NUCLEOLAR AND SPINDLE-ASSOCIATED PROTEIN 1"/>
    <property type="match status" value="1"/>
</dbReference>
<dbReference type="GO" id="GO:0008017">
    <property type="term" value="F:microtubule binding"/>
    <property type="evidence" value="ECO:0007669"/>
    <property type="project" value="TreeGrafter"/>
</dbReference>
<evidence type="ECO:0000256" key="2">
    <source>
        <dbReference type="ARBA" id="ARBA00004186"/>
    </source>
</evidence>
<evidence type="ECO:0000256" key="11">
    <source>
        <dbReference type="ARBA" id="ARBA00023306"/>
    </source>
</evidence>
<dbReference type="KEGG" id="pcw:110223704"/>
<keyword evidence="4" id="KW-0963">Cytoplasm</keyword>
<sequence>MGESGMAFPLAAELDSFKYCELQSLAKSFGLRANLRGDKLLKSLKEYFQHEFKKENESQDGKSNISASSHEEIEMLNGSEDKSDQEAVLVSVTSPLGKGKAAPGNLGSKDHSEMIESDHPGSPQQKKYQKENALAAAEATKPSKDKQKNKRALCSDEKEVEGDTLLNIPSGGKSPHRRDGLSKSKRRRAIFTTPNFKKIHEAHFKEMESIDKYIDRKKKRMEVLSNSVKELKILAKKANLTGTPHSNSKKSSSGMRVVSPVPQRGRPSSTCTPASPRRSLRISVGTANRSILCQKLFKPSTLSTNKMNVRFSEATKDNEHKRSLTKTPARKSPYISMLDTQPKCQAVLVKSKEKEASQAKAGHTAVVTPFKFTAEAAQTPVSNKKPVFDLKASLSRPLRYEPHKGRLKPWGESKENIALNETTNRIDFHKKTYKQPHLQTRKQQRRKHEQKRKEKKDGVLGTRRGLVMLGD</sequence>
<keyword evidence="13" id="KW-1185">Reference proteome</keyword>
<feature type="compositionally biased region" description="Polar residues" evidence="12">
    <location>
        <begin position="240"/>
        <end position="254"/>
    </location>
</feature>
<dbReference type="GO" id="GO:0040001">
    <property type="term" value="P:establishment of mitotic spindle localization"/>
    <property type="evidence" value="ECO:0007669"/>
    <property type="project" value="InterPro"/>
</dbReference>
<evidence type="ECO:0000256" key="1">
    <source>
        <dbReference type="ARBA" id="ARBA00004123"/>
    </source>
</evidence>
<dbReference type="InterPro" id="IPR026756">
    <property type="entry name" value="NuSAP"/>
</dbReference>
<protein>
    <submittedName>
        <fullName evidence="14">Nucleolar and spindle-associated protein 1 isoform X1</fullName>
    </submittedName>
</protein>
<dbReference type="GO" id="GO:0005874">
    <property type="term" value="C:microtubule"/>
    <property type="evidence" value="ECO:0007669"/>
    <property type="project" value="UniProtKB-KW"/>
</dbReference>
<evidence type="ECO:0000256" key="5">
    <source>
        <dbReference type="ARBA" id="ARBA00022618"/>
    </source>
</evidence>
<evidence type="ECO:0000256" key="4">
    <source>
        <dbReference type="ARBA" id="ARBA00022490"/>
    </source>
</evidence>
<dbReference type="CTD" id="51203"/>
<keyword evidence="10" id="KW-0539">Nucleus</keyword>
<dbReference type="GeneID" id="110223704"/>
<dbReference type="FunCoup" id="A0A6P5M2U4">
    <property type="interactions" value="818"/>
</dbReference>
<gene>
    <name evidence="14" type="primary">NUSAP1</name>
</gene>
<dbReference type="GO" id="GO:0007076">
    <property type="term" value="P:mitotic chromosome condensation"/>
    <property type="evidence" value="ECO:0007669"/>
    <property type="project" value="TreeGrafter"/>
</dbReference>
<feature type="region of interest" description="Disordered" evidence="12">
    <location>
        <begin position="426"/>
        <end position="471"/>
    </location>
</feature>
<name>A0A6P5M2U4_PHACI</name>
<keyword evidence="11" id="KW-0131">Cell cycle</keyword>
<dbReference type="Proteomes" id="UP000515140">
    <property type="component" value="Unplaced"/>
</dbReference>
<dbReference type="GO" id="GO:0072686">
    <property type="term" value="C:mitotic spindle"/>
    <property type="evidence" value="ECO:0007669"/>
    <property type="project" value="TreeGrafter"/>
</dbReference>
<dbReference type="PANTHER" id="PTHR15874">
    <property type="entry name" value="NUCLEOLAR AND SPINDLE-ASSOCIATED PROTEIN 1"/>
    <property type="match status" value="1"/>
</dbReference>
<evidence type="ECO:0000256" key="7">
    <source>
        <dbReference type="ARBA" id="ARBA00022776"/>
    </source>
</evidence>
<feature type="compositionally biased region" description="Basic residues" evidence="12">
    <location>
        <begin position="431"/>
        <end position="450"/>
    </location>
</feature>
<feature type="compositionally biased region" description="Basic and acidic residues" evidence="12">
    <location>
        <begin position="108"/>
        <end position="119"/>
    </location>
</feature>
<evidence type="ECO:0000256" key="8">
    <source>
        <dbReference type="ARBA" id="ARBA00023125"/>
    </source>
</evidence>
<evidence type="ECO:0000256" key="9">
    <source>
        <dbReference type="ARBA" id="ARBA00023212"/>
    </source>
</evidence>
<dbReference type="AlphaFoldDB" id="A0A6P5M2U4"/>
<evidence type="ECO:0000313" key="13">
    <source>
        <dbReference type="Proteomes" id="UP000515140"/>
    </source>
</evidence>
<keyword evidence="7" id="KW-0498">Mitosis</keyword>
<feature type="compositionally biased region" description="Basic and acidic residues" evidence="12">
    <location>
        <begin position="69"/>
        <end position="85"/>
    </location>
</feature>
<evidence type="ECO:0000313" key="14">
    <source>
        <dbReference type="RefSeq" id="XP_020865032.1"/>
    </source>
</evidence>
<evidence type="ECO:0000256" key="6">
    <source>
        <dbReference type="ARBA" id="ARBA00022701"/>
    </source>
</evidence>
<evidence type="ECO:0000256" key="3">
    <source>
        <dbReference type="ARBA" id="ARBA00009702"/>
    </source>
</evidence>
<evidence type="ECO:0000256" key="10">
    <source>
        <dbReference type="ARBA" id="ARBA00023242"/>
    </source>
</evidence>
<dbReference type="InParanoid" id="A0A6P5M2U4"/>
<dbReference type="GO" id="GO:0005730">
    <property type="term" value="C:nucleolus"/>
    <property type="evidence" value="ECO:0007669"/>
    <property type="project" value="TreeGrafter"/>
</dbReference>
<accession>A0A6P5M2U4</accession>
<feature type="region of interest" description="Disordered" evidence="12">
    <location>
        <begin position="53"/>
        <end position="193"/>
    </location>
</feature>
<comment type="similarity">
    <text evidence="3">Belongs to the NUSAP family.</text>
</comment>
<reference evidence="14" key="1">
    <citation type="submission" date="2025-08" db="UniProtKB">
        <authorList>
            <consortium name="RefSeq"/>
        </authorList>
    </citation>
    <scope>IDENTIFICATION</scope>
    <source>
        <tissue evidence="14">Spleen</tissue>
    </source>
</reference>
<keyword evidence="5" id="KW-0132">Cell division</keyword>
<keyword evidence="9" id="KW-0206">Cytoskeleton</keyword>
<proteinExistence type="inferred from homology"/>
<comment type="subcellular location">
    <subcellularLocation>
        <location evidence="2">Cytoplasm</location>
        <location evidence="2">Cytoskeleton</location>
        <location evidence="2">Spindle</location>
    </subcellularLocation>
    <subcellularLocation>
        <location evidence="1">Nucleus</location>
    </subcellularLocation>
</comment>
<evidence type="ECO:0000256" key="12">
    <source>
        <dbReference type="SAM" id="MobiDB-lite"/>
    </source>
</evidence>
<feature type="region of interest" description="Disordered" evidence="12">
    <location>
        <begin position="239"/>
        <end position="280"/>
    </location>
</feature>
<dbReference type="RefSeq" id="XP_020865032.1">
    <property type="nucleotide sequence ID" value="XM_021009373.1"/>
</dbReference>
<dbReference type="Pfam" id="PF16006">
    <property type="entry name" value="NUSAP"/>
    <property type="match status" value="1"/>
</dbReference>
<keyword evidence="8" id="KW-0238">DNA-binding</keyword>